<dbReference type="EC" id="2.7.8.-" evidence="12"/>
<keyword evidence="5 13" id="KW-0812">Transmembrane</keyword>
<evidence type="ECO:0000256" key="7">
    <source>
        <dbReference type="ARBA" id="ARBA00022989"/>
    </source>
</evidence>
<dbReference type="InterPro" id="IPR027379">
    <property type="entry name" value="CLS_N"/>
</dbReference>
<dbReference type="Pfam" id="PF13396">
    <property type="entry name" value="PLDc_N"/>
    <property type="match status" value="1"/>
</dbReference>
<evidence type="ECO:0000256" key="3">
    <source>
        <dbReference type="ARBA" id="ARBA00022516"/>
    </source>
</evidence>
<feature type="transmembrane region" description="Helical" evidence="13">
    <location>
        <begin position="6"/>
        <end position="29"/>
    </location>
</feature>
<evidence type="ECO:0000256" key="2">
    <source>
        <dbReference type="ARBA" id="ARBA00022475"/>
    </source>
</evidence>
<dbReference type="InterPro" id="IPR025202">
    <property type="entry name" value="PLD-like_dom"/>
</dbReference>
<feature type="domain" description="PLD phosphodiesterase" evidence="14">
    <location>
        <begin position="399"/>
        <end position="426"/>
    </location>
</feature>
<dbReference type="SMART" id="SM00155">
    <property type="entry name" value="PLDc"/>
    <property type="match status" value="2"/>
</dbReference>
<dbReference type="InterPro" id="IPR001736">
    <property type="entry name" value="PLipase_D/transphosphatidylase"/>
</dbReference>
<evidence type="ECO:0000256" key="6">
    <source>
        <dbReference type="ARBA" id="ARBA00022737"/>
    </source>
</evidence>
<evidence type="ECO:0000313" key="15">
    <source>
        <dbReference type="EMBL" id="UPL11086.1"/>
    </source>
</evidence>
<evidence type="ECO:0000256" key="11">
    <source>
        <dbReference type="ARBA" id="ARBA00023264"/>
    </source>
</evidence>
<keyword evidence="3" id="KW-0444">Lipid biosynthesis</keyword>
<evidence type="ECO:0000256" key="1">
    <source>
        <dbReference type="ARBA" id="ARBA00004651"/>
    </source>
</evidence>
<evidence type="ECO:0000256" key="8">
    <source>
        <dbReference type="ARBA" id="ARBA00023098"/>
    </source>
</evidence>
<dbReference type="EMBL" id="CP078076">
    <property type="protein sequence ID" value="UPL11086.1"/>
    <property type="molecule type" value="Genomic_DNA"/>
</dbReference>
<dbReference type="RefSeq" id="WP_136029579.1">
    <property type="nucleotide sequence ID" value="NZ_CP078076.1"/>
</dbReference>
<evidence type="ECO:0000256" key="5">
    <source>
        <dbReference type="ARBA" id="ARBA00022692"/>
    </source>
</evidence>
<dbReference type="NCBIfam" id="TIGR04265">
    <property type="entry name" value="bac_cardiolipin"/>
    <property type="match status" value="1"/>
</dbReference>
<dbReference type="Pfam" id="PF13091">
    <property type="entry name" value="PLDc_2"/>
    <property type="match status" value="2"/>
</dbReference>
<keyword evidence="10" id="KW-0594">Phospholipid biosynthesis</keyword>
<dbReference type="CDD" id="cd09158">
    <property type="entry name" value="PLDc_EcCLS_like_2"/>
    <property type="match status" value="1"/>
</dbReference>
<sequence length="486" mass="55596">MTAWTWGWWFAVFLLLLDITIRVTAIIVIPRNRRPTAAMAWLLAVFFIPFVGVFLFLLIGNPRLPRARRRKQDQINEYIAETSEHLHFGTLRPNAPAWFGPIVQMNQRLGALPLSGDNGAHLISDYQESLDEMAEAIRTAQDYVHVEFYILQSDESTDNFFRALEEVAARGVAVRVLLDHWANRGKPRYRQTVARLNAMGADWHLMLPVQPLKGKMQRPDLRNHRKLLVVDGNIAFLGSQNITDSTYNLRKNIRRGLHWVDLMVRLDGPVVLSVNAIFLSDWYSETDVVLQEIDIAHANIGSGDLDCQVVPSGPGFEVENNLRLFLALLYAAKKQIMIISPYFVPDEALLLAVTAAVDRGVQVELFVSEEGDQAMVYHAQRSYYEVLLRAGVRIWMYRKPYILHTKSLTIDDEVAVIGSSNMDMRSFGLNLEVSMLVRGEEFVREMREVEDKYRSLSRELTLEEWMQQPLRSTVLDNLARLTSALQ</sequence>
<evidence type="ECO:0000256" key="13">
    <source>
        <dbReference type="SAM" id="Phobius"/>
    </source>
</evidence>
<dbReference type="PROSITE" id="PS50035">
    <property type="entry name" value="PLD"/>
    <property type="match status" value="2"/>
</dbReference>
<keyword evidence="9 13" id="KW-0472">Membrane</keyword>
<reference evidence="15 16" key="1">
    <citation type="submission" date="2021-06" db="EMBL/GenBank/DDBJ databases">
        <title>Genome-based taxonomic framework of Microbacterium strains isolated from marine environment, the description of four new species and reclassification of four preexisting species.</title>
        <authorList>
            <person name="Lee S.D."/>
            <person name="Kim S.-M."/>
            <person name="Byeon Y.-S."/>
            <person name="Yang H.L."/>
            <person name="Kim I.S."/>
        </authorList>
    </citation>
    <scope>NUCLEOTIDE SEQUENCE [LARGE SCALE GENOMIC DNA]</scope>
    <source>
        <strain evidence="15 16">SSW1-51</strain>
    </source>
</reference>
<keyword evidence="7 13" id="KW-1133">Transmembrane helix</keyword>
<name>A0ABY4IEC2_9MICO</name>
<keyword evidence="16" id="KW-1185">Reference proteome</keyword>
<evidence type="ECO:0000256" key="12">
    <source>
        <dbReference type="NCBIfam" id="TIGR04265"/>
    </source>
</evidence>
<accession>A0ABY4IEC2</accession>
<proteinExistence type="predicted"/>
<feature type="domain" description="PLD phosphodiesterase" evidence="14">
    <location>
        <begin position="219"/>
        <end position="246"/>
    </location>
</feature>
<organism evidence="15 16">
    <name type="scientific">Microbacterium sufflavum</name>
    <dbReference type="NCBI Taxonomy" id="2851649"/>
    <lineage>
        <taxon>Bacteria</taxon>
        <taxon>Bacillati</taxon>
        <taxon>Actinomycetota</taxon>
        <taxon>Actinomycetes</taxon>
        <taxon>Micrococcales</taxon>
        <taxon>Microbacteriaceae</taxon>
        <taxon>Microbacterium</taxon>
    </lineage>
</organism>
<dbReference type="Proteomes" id="UP000831467">
    <property type="component" value="Chromosome"/>
</dbReference>
<dbReference type="PANTHER" id="PTHR21248">
    <property type="entry name" value="CARDIOLIPIN SYNTHASE"/>
    <property type="match status" value="1"/>
</dbReference>
<protein>
    <recommendedName>
        <fullName evidence="12">Cardiolipin synthase</fullName>
        <ecNumber evidence="12">2.7.8.-</ecNumber>
    </recommendedName>
</protein>
<evidence type="ECO:0000256" key="10">
    <source>
        <dbReference type="ARBA" id="ARBA00023209"/>
    </source>
</evidence>
<keyword evidence="6" id="KW-0677">Repeat</keyword>
<keyword evidence="8" id="KW-0443">Lipid metabolism</keyword>
<keyword evidence="11" id="KW-1208">Phospholipid metabolism</keyword>
<keyword evidence="4" id="KW-0808">Transferase</keyword>
<dbReference type="SUPFAM" id="SSF56024">
    <property type="entry name" value="Phospholipase D/nuclease"/>
    <property type="match status" value="2"/>
</dbReference>
<evidence type="ECO:0000256" key="4">
    <source>
        <dbReference type="ARBA" id="ARBA00022679"/>
    </source>
</evidence>
<dbReference type="InterPro" id="IPR022924">
    <property type="entry name" value="Cardiolipin_synthase"/>
</dbReference>
<dbReference type="Gene3D" id="3.30.870.10">
    <property type="entry name" value="Endonuclease Chain A"/>
    <property type="match status" value="2"/>
</dbReference>
<evidence type="ECO:0000259" key="14">
    <source>
        <dbReference type="PROSITE" id="PS50035"/>
    </source>
</evidence>
<comment type="subcellular location">
    <subcellularLocation>
        <location evidence="1">Cell membrane</location>
        <topology evidence="1">Multi-pass membrane protein</topology>
    </subcellularLocation>
</comment>
<gene>
    <name evidence="15" type="primary">cls</name>
    <name evidence="15" type="ORF">KV394_08160</name>
</gene>
<evidence type="ECO:0000313" key="16">
    <source>
        <dbReference type="Proteomes" id="UP000831467"/>
    </source>
</evidence>
<feature type="transmembrane region" description="Helical" evidence="13">
    <location>
        <begin position="41"/>
        <end position="60"/>
    </location>
</feature>
<evidence type="ECO:0000256" key="9">
    <source>
        <dbReference type="ARBA" id="ARBA00023136"/>
    </source>
</evidence>
<dbReference type="PANTHER" id="PTHR21248:SF22">
    <property type="entry name" value="PHOSPHOLIPASE D"/>
    <property type="match status" value="1"/>
</dbReference>
<keyword evidence="2" id="KW-1003">Cell membrane</keyword>